<accession>A0A5J5A9A6</accession>
<reference evidence="4 5" key="1">
    <citation type="submission" date="2019-09" db="EMBL/GenBank/DDBJ databases">
        <title>A chromosome-level genome assembly of the Chinese tupelo Nyssa sinensis.</title>
        <authorList>
            <person name="Yang X."/>
            <person name="Kang M."/>
            <person name="Yang Y."/>
            <person name="Xiong H."/>
            <person name="Wang M."/>
            <person name="Zhang Z."/>
            <person name="Wang Z."/>
            <person name="Wu H."/>
            <person name="Ma T."/>
            <person name="Liu J."/>
            <person name="Xi Z."/>
        </authorList>
    </citation>
    <scope>NUCLEOTIDE SEQUENCE [LARGE SCALE GENOMIC DNA]</scope>
    <source>
        <strain evidence="4">J267</strain>
        <tissue evidence="4">Leaf</tissue>
    </source>
</reference>
<dbReference type="Proteomes" id="UP000325577">
    <property type="component" value="Linkage Group LG3"/>
</dbReference>
<proteinExistence type="predicted"/>
<gene>
    <name evidence="4" type="ORF">F0562_008009</name>
</gene>
<dbReference type="PANTHER" id="PTHR12628:SF13">
    <property type="entry name" value="HOMEOBOX PROTEIN HAT3.1"/>
    <property type="match status" value="1"/>
</dbReference>
<feature type="compositionally biased region" description="Low complexity" evidence="3">
    <location>
        <begin position="116"/>
        <end position="127"/>
    </location>
</feature>
<dbReference type="GO" id="GO:0045814">
    <property type="term" value="P:negative regulation of gene expression, epigenetic"/>
    <property type="evidence" value="ECO:0007669"/>
    <property type="project" value="TreeGrafter"/>
</dbReference>
<organism evidence="4 5">
    <name type="scientific">Nyssa sinensis</name>
    <dbReference type="NCBI Taxonomy" id="561372"/>
    <lineage>
        <taxon>Eukaryota</taxon>
        <taxon>Viridiplantae</taxon>
        <taxon>Streptophyta</taxon>
        <taxon>Embryophyta</taxon>
        <taxon>Tracheophyta</taxon>
        <taxon>Spermatophyta</taxon>
        <taxon>Magnoliopsida</taxon>
        <taxon>eudicotyledons</taxon>
        <taxon>Gunneridae</taxon>
        <taxon>Pentapetalae</taxon>
        <taxon>asterids</taxon>
        <taxon>Cornales</taxon>
        <taxon>Nyssaceae</taxon>
        <taxon>Nyssa</taxon>
    </lineage>
</organism>
<name>A0A5J5A9A6_9ASTE</name>
<keyword evidence="5" id="KW-1185">Reference proteome</keyword>
<feature type="region of interest" description="Disordered" evidence="3">
    <location>
        <begin position="32"/>
        <end position="127"/>
    </location>
</feature>
<feature type="compositionally biased region" description="Acidic residues" evidence="3">
    <location>
        <begin position="42"/>
        <end position="55"/>
    </location>
</feature>
<keyword evidence="2" id="KW-0539">Nucleus</keyword>
<dbReference type="GO" id="GO:0003677">
    <property type="term" value="F:DNA binding"/>
    <property type="evidence" value="ECO:0007669"/>
    <property type="project" value="TreeGrafter"/>
</dbReference>
<dbReference type="GO" id="GO:0005634">
    <property type="term" value="C:nucleus"/>
    <property type="evidence" value="ECO:0007669"/>
    <property type="project" value="UniProtKB-SubCell"/>
</dbReference>
<comment type="subcellular location">
    <subcellularLocation>
        <location evidence="1">Nucleus</location>
    </subcellularLocation>
</comment>
<evidence type="ECO:0000313" key="5">
    <source>
        <dbReference type="Proteomes" id="UP000325577"/>
    </source>
</evidence>
<evidence type="ECO:0000256" key="1">
    <source>
        <dbReference type="ARBA" id="ARBA00004123"/>
    </source>
</evidence>
<evidence type="ECO:0000313" key="4">
    <source>
        <dbReference type="EMBL" id="KAA8525891.1"/>
    </source>
</evidence>
<feature type="compositionally biased region" description="Low complexity" evidence="3">
    <location>
        <begin position="72"/>
        <end position="82"/>
    </location>
</feature>
<evidence type="ECO:0000256" key="3">
    <source>
        <dbReference type="SAM" id="MobiDB-lite"/>
    </source>
</evidence>
<dbReference type="GO" id="GO:0003682">
    <property type="term" value="F:chromatin binding"/>
    <property type="evidence" value="ECO:0007669"/>
    <property type="project" value="TreeGrafter"/>
</dbReference>
<dbReference type="PANTHER" id="PTHR12628">
    <property type="entry name" value="POLYCOMB-LIKE TRANSCRIPTION FACTOR"/>
    <property type="match status" value="1"/>
</dbReference>
<evidence type="ECO:0000256" key="2">
    <source>
        <dbReference type="ARBA" id="ARBA00023242"/>
    </source>
</evidence>
<sequence>MPELPEVEAMKLFNLVWEKVFPEAAVVAAGNKLDDSFGFPSDDSEDDDYDPDGPEVDERVQGDESSSDEFDFFSASDDFGASPNHEHYLGLPSDDSEDDDYDANAPVLDEQVKQESSSSDFTSDSEG</sequence>
<dbReference type="AlphaFoldDB" id="A0A5J5A9A6"/>
<protein>
    <submittedName>
        <fullName evidence="4">Uncharacterized protein</fullName>
    </submittedName>
</protein>
<dbReference type="EMBL" id="CM018046">
    <property type="protein sequence ID" value="KAA8525891.1"/>
    <property type="molecule type" value="Genomic_DNA"/>
</dbReference>